<comment type="caution">
    <text evidence="1">The sequence shown here is derived from an EMBL/GenBank/DDBJ whole genome shotgun (WGS) entry which is preliminary data.</text>
</comment>
<reference evidence="1" key="1">
    <citation type="submission" date="2022-09" db="EMBL/GenBank/DDBJ databases">
        <authorList>
            <person name="Yuan C."/>
            <person name="Ke Z."/>
        </authorList>
    </citation>
    <scope>NUCLEOTIDE SEQUENCE</scope>
    <source>
        <strain evidence="1">LB-8</strain>
    </source>
</reference>
<accession>A0A9X2XYV4</accession>
<evidence type="ECO:0000313" key="1">
    <source>
        <dbReference type="EMBL" id="MCU7550128.1"/>
    </source>
</evidence>
<sequence>MRAFIYTILTCIFILSAILTEAQKPKPADFYFNIKNFDLSKLWKSDSITIEGDGDKIPFPEPLGFIGEEFHRFYIHYTSVTKSKDTPYLYYITGKTRVKNNICNFTGEILVQKAVTYKEPVIPEYKQYKSGSVTCLVTFYEDSTQSSSGIIKGKLTSDFYLDKKGRLHYDALMFGSDGFSNNGSEATWTSYKTGKSKKCNWGDFRIPGSEKLDIGVGEFSVAGEYVRNGWETYRKAWSGDPDAPETTKAKEAELRKWWQ</sequence>
<dbReference type="AlphaFoldDB" id="A0A9X2XYV4"/>
<dbReference type="Proteomes" id="UP001155483">
    <property type="component" value="Unassembled WGS sequence"/>
</dbReference>
<dbReference type="RefSeq" id="WP_279297568.1">
    <property type="nucleotide sequence ID" value="NZ_JAOTIF010000009.1"/>
</dbReference>
<dbReference type="EMBL" id="JAOTIF010000009">
    <property type="protein sequence ID" value="MCU7550128.1"/>
    <property type="molecule type" value="Genomic_DNA"/>
</dbReference>
<name>A0A9X2XYV4_9BACT</name>
<proteinExistence type="predicted"/>
<keyword evidence="2" id="KW-1185">Reference proteome</keyword>
<evidence type="ECO:0000313" key="2">
    <source>
        <dbReference type="Proteomes" id="UP001155483"/>
    </source>
</evidence>
<gene>
    <name evidence="1" type="ORF">OCK74_13475</name>
</gene>
<reference evidence="1" key="2">
    <citation type="submission" date="2023-04" db="EMBL/GenBank/DDBJ databases">
        <title>Paracnuella aquatica gen. nov., sp. nov., a member of the family Chitinophagaceae isolated from a hot spring.</title>
        <authorList>
            <person name="Wang C."/>
        </authorList>
    </citation>
    <scope>NUCLEOTIDE SEQUENCE</scope>
    <source>
        <strain evidence="1">LB-8</strain>
    </source>
</reference>
<protein>
    <submittedName>
        <fullName evidence="1">Uncharacterized protein</fullName>
    </submittedName>
</protein>
<organism evidence="1 2">
    <name type="scientific">Paraflavisolibacter caeni</name>
    <dbReference type="NCBI Taxonomy" id="2982496"/>
    <lineage>
        <taxon>Bacteria</taxon>
        <taxon>Pseudomonadati</taxon>
        <taxon>Bacteroidota</taxon>
        <taxon>Chitinophagia</taxon>
        <taxon>Chitinophagales</taxon>
        <taxon>Chitinophagaceae</taxon>
        <taxon>Paraflavisolibacter</taxon>
    </lineage>
</organism>